<sequence length="797" mass="89892">MHNIKKNIAILIFLCLSFLLFESIAMPLASLQKESMGVLKQRAYQRTKLRAASYYNDFAYAKGIEMYKKALTHNHTDDTLKIAIADGFFQIHELDSSVYWYRDVIDQVGLVSEDRHYIQYAEGLIYQGEYEEAKIWLDKFAVANPLDSRVKARLDGLNHQMSFYKDSALYEVWNAPFNSTGYDFSPTFYQDGLMIVSSREIDPVTQFLKPKYKWDQSYFLNLFEVSANREVKVFDRRLKTSYHEGPVAFYDQGTKVIFTRNSYEKGELRVNDSKVHIQSAKISESENGELKLKLFYSELMDNGKWTTPVPLSINDVNVSSGHPAVSPDGQKLYFASDRAGSLGGTDLYVSTQVNGEWGLPVNLGKSINTEGNEMFPYIDEEGILYFASNGHMGLGGLDIFQIDMSKDHAKPKNMGYPMNTVSDDFGLAIRYDGTDQVGYFSSNRPGGKGLDDIYAFYYSRSSTKGGKVVDLVTGLPLEGAEVTVLTDVGDTLAVLATGTDGIFSFPYDWNGSYRVMAAKPDYSKDLLEFIPSELTADNFLELRITKELLVVKGVAYREQNGLELESVRVIVKNERTGTTFGMVTDTDGAYSFLAEPNTTYSLLMKKYRYLSFANSVTTGPERSGEIINDGSLTEIVIGKPIELNEIHFDVAKWDIREDAAKELDKFTQKLKDNPSIIVELSTHTDSRGGERYNLDLSDKRAKSSADYVIHHGISVERLVGRGYGESRLLNECSDGVRCTEAQHQKNRRAEFKVTGFLPEKMNGEEMSILWILPDYEAARLSIDERENLAQDQMQSAL</sequence>
<evidence type="ECO:0000256" key="2">
    <source>
        <dbReference type="ARBA" id="ARBA00023136"/>
    </source>
</evidence>
<keyword evidence="3" id="KW-0998">Cell outer membrane</keyword>
<dbReference type="InterPro" id="IPR011659">
    <property type="entry name" value="WD40"/>
</dbReference>
<evidence type="ECO:0000313" key="7">
    <source>
        <dbReference type="Proteomes" id="UP001065174"/>
    </source>
</evidence>
<keyword evidence="2 4" id="KW-0472">Membrane</keyword>
<gene>
    <name evidence="6" type="ORF">N6H18_08570</name>
</gene>
<dbReference type="InterPro" id="IPR050330">
    <property type="entry name" value="Bact_OuterMem_StrucFunc"/>
</dbReference>
<dbReference type="Pfam" id="PF07676">
    <property type="entry name" value="PD40"/>
    <property type="match status" value="3"/>
</dbReference>
<dbReference type="PANTHER" id="PTHR30329:SF21">
    <property type="entry name" value="LIPOPROTEIN YIAD-RELATED"/>
    <property type="match status" value="1"/>
</dbReference>
<evidence type="ECO:0000313" key="6">
    <source>
        <dbReference type="EMBL" id="UXP33998.1"/>
    </source>
</evidence>
<dbReference type="EMBL" id="CP106679">
    <property type="protein sequence ID" value="UXP33998.1"/>
    <property type="molecule type" value="Genomic_DNA"/>
</dbReference>
<dbReference type="CDD" id="cd07185">
    <property type="entry name" value="OmpA_C-like"/>
    <property type="match status" value="1"/>
</dbReference>
<dbReference type="Pfam" id="PF00691">
    <property type="entry name" value="OmpA"/>
    <property type="match status" value="1"/>
</dbReference>
<reference evidence="6" key="1">
    <citation type="submission" date="2022-09" db="EMBL/GenBank/DDBJ databases">
        <title>Comparative genomics and taxonomic characterization of three novel marine species of genus Reichenbachiella exhibiting antioxidant and polysaccharide degradation activities.</title>
        <authorList>
            <person name="Muhammad N."/>
            <person name="Lee Y.-J."/>
            <person name="Ko J."/>
            <person name="Kim S.-G."/>
        </authorList>
    </citation>
    <scope>NUCLEOTIDE SEQUENCE</scope>
    <source>
        <strain evidence="6">BKB1-1</strain>
    </source>
</reference>
<dbReference type="Gene3D" id="2.60.40.1120">
    <property type="entry name" value="Carboxypeptidase-like, regulatory domain"/>
    <property type="match status" value="1"/>
</dbReference>
<dbReference type="SUPFAM" id="SSF103088">
    <property type="entry name" value="OmpA-like"/>
    <property type="match status" value="1"/>
</dbReference>
<dbReference type="SUPFAM" id="SSF82171">
    <property type="entry name" value="DPP6 N-terminal domain-like"/>
    <property type="match status" value="1"/>
</dbReference>
<protein>
    <submittedName>
        <fullName evidence="6">OmpA family protein</fullName>
    </submittedName>
</protein>
<comment type="subcellular location">
    <subcellularLocation>
        <location evidence="1">Cell outer membrane</location>
    </subcellularLocation>
</comment>
<dbReference type="Gene3D" id="3.30.1330.60">
    <property type="entry name" value="OmpA-like domain"/>
    <property type="match status" value="1"/>
</dbReference>
<dbReference type="InterPro" id="IPR006665">
    <property type="entry name" value="OmpA-like"/>
</dbReference>
<dbReference type="SUPFAM" id="SSF49478">
    <property type="entry name" value="Cna protein B-type domain"/>
    <property type="match status" value="1"/>
</dbReference>
<dbReference type="PANTHER" id="PTHR30329">
    <property type="entry name" value="STATOR ELEMENT OF FLAGELLAR MOTOR COMPLEX"/>
    <property type="match status" value="1"/>
</dbReference>
<dbReference type="InterPro" id="IPR008969">
    <property type="entry name" value="CarboxyPept-like_regulatory"/>
</dbReference>
<name>A0ABY6CX23_9BACT</name>
<dbReference type="Proteomes" id="UP001065174">
    <property type="component" value="Chromosome"/>
</dbReference>
<dbReference type="RefSeq" id="WP_262311424.1">
    <property type="nucleotide sequence ID" value="NZ_CP106679.1"/>
</dbReference>
<evidence type="ECO:0000256" key="1">
    <source>
        <dbReference type="ARBA" id="ARBA00004442"/>
    </source>
</evidence>
<evidence type="ECO:0000256" key="3">
    <source>
        <dbReference type="ARBA" id="ARBA00023237"/>
    </source>
</evidence>
<dbReference type="PROSITE" id="PS51123">
    <property type="entry name" value="OMPA_2"/>
    <property type="match status" value="1"/>
</dbReference>
<dbReference type="PRINTS" id="PR01021">
    <property type="entry name" value="OMPADOMAIN"/>
</dbReference>
<proteinExistence type="predicted"/>
<dbReference type="SUPFAM" id="SSF49464">
    <property type="entry name" value="Carboxypeptidase regulatory domain-like"/>
    <property type="match status" value="1"/>
</dbReference>
<dbReference type="InterPro" id="IPR006664">
    <property type="entry name" value="OMP_bac"/>
</dbReference>
<feature type="domain" description="OmpA-like" evidence="5">
    <location>
        <begin position="637"/>
        <end position="757"/>
    </location>
</feature>
<evidence type="ECO:0000256" key="4">
    <source>
        <dbReference type="PROSITE-ProRule" id="PRU00473"/>
    </source>
</evidence>
<organism evidence="6 7">
    <name type="scientific">Reichenbachiella agarivorans</name>
    <dbReference type="NCBI Taxonomy" id="2979464"/>
    <lineage>
        <taxon>Bacteria</taxon>
        <taxon>Pseudomonadati</taxon>
        <taxon>Bacteroidota</taxon>
        <taxon>Cytophagia</taxon>
        <taxon>Cytophagales</taxon>
        <taxon>Reichenbachiellaceae</taxon>
        <taxon>Reichenbachiella</taxon>
    </lineage>
</organism>
<evidence type="ECO:0000259" key="5">
    <source>
        <dbReference type="PROSITE" id="PS51123"/>
    </source>
</evidence>
<accession>A0ABY6CX23</accession>
<keyword evidence="7" id="KW-1185">Reference proteome</keyword>
<dbReference type="InterPro" id="IPR036737">
    <property type="entry name" value="OmpA-like_sf"/>
</dbReference>
<dbReference type="SUPFAM" id="SSF81901">
    <property type="entry name" value="HCP-like"/>
    <property type="match status" value="1"/>
</dbReference>